<evidence type="ECO:0000256" key="1">
    <source>
        <dbReference type="SAM" id="SignalP"/>
    </source>
</evidence>
<dbReference type="EMBL" id="PGCI01001003">
    <property type="protein sequence ID" value="PLW09545.1"/>
    <property type="molecule type" value="Genomic_DNA"/>
</dbReference>
<evidence type="ECO:0000313" key="3">
    <source>
        <dbReference type="Proteomes" id="UP000235392"/>
    </source>
</evidence>
<keyword evidence="1" id="KW-0732">Signal</keyword>
<dbReference type="Proteomes" id="UP000235392">
    <property type="component" value="Unassembled WGS sequence"/>
</dbReference>
<dbReference type="AlphaFoldDB" id="A0A2N5S8I1"/>
<evidence type="ECO:0008006" key="4">
    <source>
        <dbReference type="Google" id="ProtNLM"/>
    </source>
</evidence>
<feature type="signal peptide" evidence="1">
    <location>
        <begin position="1"/>
        <end position="28"/>
    </location>
</feature>
<comment type="caution">
    <text evidence="2">The sequence shown here is derived from an EMBL/GenBank/DDBJ whole genome shotgun (WGS) entry which is preliminary data.</text>
</comment>
<gene>
    <name evidence="2" type="ORF">PCASD_25582</name>
</gene>
<name>A0A2N5S8I1_9BASI</name>
<reference evidence="2 3" key="1">
    <citation type="submission" date="2017-11" db="EMBL/GenBank/DDBJ databases">
        <title>De novo assembly and phasing of dikaryotic genomes from two isolates of Puccinia coronata f. sp. avenae, the causal agent of oat crown rust.</title>
        <authorList>
            <person name="Miller M.E."/>
            <person name="Zhang Y."/>
            <person name="Omidvar V."/>
            <person name="Sperschneider J."/>
            <person name="Schwessinger B."/>
            <person name="Raley C."/>
            <person name="Palmer J.M."/>
            <person name="Garnica D."/>
            <person name="Upadhyaya N."/>
            <person name="Rathjen J."/>
            <person name="Taylor J.M."/>
            <person name="Park R.F."/>
            <person name="Dodds P.N."/>
            <person name="Hirsch C.D."/>
            <person name="Kianian S.F."/>
            <person name="Figueroa M."/>
        </authorList>
    </citation>
    <scope>NUCLEOTIDE SEQUENCE [LARGE SCALE GENOMIC DNA]</scope>
    <source>
        <strain evidence="2">12SD80</strain>
    </source>
</reference>
<accession>A0A2N5S8I1</accession>
<sequence length="79" mass="8546">MPRALHGALVNRLFLVAATVLASSRASSAPTHFTLAQGQGPLQHRLTFSSSVAMTAHHHQVTIPMPVLRGHFCFWISAC</sequence>
<feature type="chain" id="PRO_5014736736" description="Secreted protein" evidence="1">
    <location>
        <begin position="29"/>
        <end position="79"/>
    </location>
</feature>
<evidence type="ECO:0000313" key="2">
    <source>
        <dbReference type="EMBL" id="PLW09545.1"/>
    </source>
</evidence>
<proteinExistence type="predicted"/>
<protein>
    <recommendedName>
        <fullName evidence="4">Secreted protein</fullName>
    </recommendedName>
</protein>
<organism evidence="2 3">
    <name type="scientific">Puccinia coronata f. sp. avenae</name>
    <dbReference type="NCBI Taxonomy" id="200324"/>
    <lineage>
        <taxon>Eukaryota</taxon>
        <taxon>Fungi</taxon>
        <taxon>Dikarya</taxon>
        <taxon>Basidiomycota</taxon>
        <taxon>Pucciniomycotina</taxon>
        <taxon>Pucciniomycetes</taxon>
        <taxon>Pucciniales</taxon>
        <taxon>Pucciniaceae</taxon>
        <taxon>Puccinia</taxon>
    </lineage>
</organism>